<keyword evidence="5" id="KW-0808">Transferase</keyword>
<evidence type="ECO:0000256" key="4">
    <source>
        <dbReference type="ARBA" id="ARBA00013244"/>
    </source>
</evidence>
<dbReference type="EC" id="2.3.1.122" evidence="3"/>
<evidence type="ECO:0000256" key="7">
    <source>
        <dbReference type="ARBA" id="ARBA00032572"/>
    </source>
</evidence>
<dbReference type="PANTHER" id="PTHR48098:SF1">
    <property type="entry name" value="DIACYLGLYCEROL ACYLTRANSFERASE_MYCOLYLTRANSFERASE AG85A"/>
    <property type="match status" value="1"/>
</dbReference>
<dbReference type="GO" id="GO:0004144">
    <property type="term" value="F:diacylglycerol O-acyltransferase activity"/>
    <property type="evidence" value="ECO:0007669"/>
    <property type="project" value="UniProtKB-EC"/>
</dbReference>
<dbReference type="InterPro" id="IPR006311">
    <property type="entry name" value="TAT_signal"/>
</dbReference>
<evidence type="ECO:0000256" key="1">
    <source>
        <dbReference type="ARBA" id="ARBA00000697"/>
    </source>
</evidence>
<organism evidence="10 11">
    <name type="scientific">Bailinhaonella thermotolerans</name>
    <dbReference type="NCBI Taxonomy" id="1070861"/>
    <lineage>
        <taxon>Bacteria</taxon>
        <taxon>Bacillati</taxon>
        <taxon>Actinomycetota</taxon>
        <taxon>Actinomycetes</taxon>
        <taxon>Streptosporangiales</taxon>
        <taxon>Streptosporangiaceae</taxon>
        <taxon>Bailinhaonella</taxon>
    </lineage>
</organism>
<dbReference type="Pfam" id="PF00756">
    <property type="entry name" value="Esterase"/>
    <property type="match status" value="1"/>
</dbReference>
<comment type="similarity">
    <text evidence="2">Belongs to the mycobacterial A85 antigen family.</text>
</comment>
<dbReference type="AlphaFoldDB" id="A0A3A4AT34"/>
<protein>
    <recommendedName>
        <fullName evidence="7">Acyl-CoA:diacylglycerol acyltransferase</fullName>
        <ecNumber evidence="3">2.3.1.122</ecNumber>
        <ecNumber evidence="4">2.3.1.20</ecNumber>
    </recommendedName>
</protein>
<evidence type="ECO:0000256" key="3">
    <source>
        <dbReference type="ARBA" id="ARBA00012820"/>
    </source>
</evidence>
<dbReference type="InterPro" id="IPR050583">
    <property type="entry name" value="Mycobacterial_A85_antigen"/>
</dbReference>
<dbReference type="PROSITE" id="PS51318">
    <property type="entry name" value="TAT"/>
    <property type="match status" value="1"/>
</dbReference>
<evidence type="ECO:0000256" key="5">
    <source>
        <dbReference type="ARBA" id="ARBA00022679"/>
    </source>
</evidence>
<dbReference type="OrthoDB" id="4527292at2"/>
<dbReference type="Gene3D" id="3.40.50.1820">
    <property type="entry name" value="alpha/beta hydrolase"/>
    <property type="match status" value="1"/>
</dbReference>
<proteinExistence type="inferred from homology"/>
<dbReference type="SUPFAM" id="SSF53474">
    <property type="entry name" value="alpha/beta-Hydrolases"/>
    <property type="match status" value="1"/>
</dbReference>
<keyword evidence="9" id="KW-0732">Signal</keyword>
<feature type="signal peptide" evidence="9">
    <location>
        <begin position="1"/>
        <end position="27"/>
    </location>
</feature>
<dbReference type="EMBL" id="QZEY01000021">
    <property type="protein sequence ID" value="RJL22722.1"/>
    <property type="molecule type" value="Genomic_DNA"/>
</dbReference>
<evidence type="ECO:0000256" key="2">
    <source>
        <dbReference type="ARBA" id="ARBA00005874"/>
    </source>
</evidence>
<comment type="catalytic activity">
    <reaction evidence="8">
        <text>an acyl-CoA + a 1,2-diacyl-sn-glycerol = a triacyl-sn-glycerol + CoA</text>
        <dbReference type="Rhea" id="RHEA:10868"/>
        <dbReference type="ChEBI" id="CHEBI:17815"/>
        <dbReference type="ChEBI" id="CHEBI:57287"/>
        <dbReference type="ChEBI" id="CHEBI:58342"/>
        <dbReference type="ChEBI" id="CHEBI:64615"/>
        <dbReference type="EC" id="2.3.1.20"/>
    </reaction>
</comment>
<dbReference type="InterPro" id="IPR000801">
    <property type="entry name" value="Esterase-like"/>
</dbReference>
<keyword evidence="11" id="KW-1185">Reference proteome</keyword>
<feature type="chain" id="PRO_5017379131" description="Acyl-CoA:diacylglycerol acyltransferase" evidence="9">
    <location>
        <begin position="28"/>
        <end position="337"/>
    </location>
</feature>
<evidence type="ECO:0000256" key="8">
    <source>
        <dbReference type="ARBA" id="ARBA00048109"/>
    </source>
</evidence>
<evidence type="ECO:0000256" key="6">
    <source>
        <dbReference type="ARBA" id="ARBA00023315"/>
    </source>
</evidence>
<sequence>MTSRRLVIVLAAGCAVSAAAGTAPALAGTGAGPAARVVAERRIDARTLDLTVSSPAVGQRVKVRLITPRGWSRTAKRTWPVLYALHGGRDGYQSWTRSTDIERLAARYDVMVVMPDAGYNASYTNWFNYGRRGKPRWETFHTGELRRLVESRYRGGTRRAVMGLSSGGYGALSYSARNPGMFRYAASFSGPARISQRRMQTSALATVFASGNGVDPLRIWGVPGVHDANWRAHDPYERAAGLRGTRVHLSSGTTGKRGPLDRDLTPEQELVSRFVGGDQERLIGRSNMDLARRLRSLGVRVTTHFYGDGWHQWRYWQREMHSIWPAMMSAIGARRTG</sequence>
<dbReference type="EC" id="2.3.1.20" evidence="4"/>
<dbReference type="GO" id="GO:0050348">
    <property type="term" value="F:trehalose O-mycolyltransferase activity"/>
    <property type="evidence" value="ECO:0007669"/>
    <property type="project" value="UniProtKB-EC"/>
</dbReference>
<dbReference type="Proteomes" id="UP000265768">
    <property type="component" value="Unassembled WGS sequence"/>
</dbReference>
<evidence type="ECO:0000313" key="10">
    <source>
        <dbReference type="EMBL" id="RJL22722.1"/>
    </source>
</evidence>
<keyword evidence="6" id="KW-0012">Acyltransferase</keyword>
<accession>A0A3A4AT34</accession>
<reference evidence="10 11" key="1">
    <citation type="submission" date="2018-09" db="EMBL/GenBank/DDBJ databases">
        <title>YIM 75507 draft genome.</title>
        <authorList>
            <person name="Tang S."/>
            <person name="Feng Y."/>
        </authorList>
    </citation>
    <scope>NUCLEOTIDE SEQUENCE [LARGE SCALE GENOMIC DNA]</scope>
    <source>
        <strain evidence="10 11">YIM 75507</strain>
    </source>
</reference>
<evidence type="ECO:0000313" key="11">
    <source>
        <dbReference type="Proteomes" id="UP000265768"/>
    </source>
</evidence>
<evidence type="ECO:0000256" key="9">
    <source>
        <dbReference type="SAM" id="SignalP"/>
    </source>
</evidence>
<name>A0A3A4AT34_9ACTN</name>
<comment type="caution">
    <text evidence="10">The sequence shown here is derived from an EMBL/GenBank/DDBJ whole genome shotgun (WGS) entry which is preliminary data.</text>
</comment>
<dbReference type="InterPro" id="IPR029058">
    <property type="entry name" value="AB_hydrolase_fold"/>
</dbReference>
<dbReference type="PANTHER" id="PTHR48098">
    <property type="entry name" value="ENTEROCHELIN ESTERASE-RELATED"/>
    <property type="match status" value="1"/>
</dbReference>
<gene>
    <name evidence="10" type="ORF">D5H75_34585</name>
</gene>
<comment type="catalytic activity">
    <reaction evidence="1">
        <text>2 alpha,alpha'-trehalose 6-mycolate = alpha,alpha'-trehalose 6,6'-bismycolate + alpha,alpha-trehalose</text>
        <dbReference type="Rhea" id="RHEA:23472"/>
        <dbReference type="ChEBI" id="CHEBI:16551"/>
        <dbReference type="ChEBI" id="CHEBI:18195"/>
        <dbReference type="ChEBI" id="CHEBI:18234"/>
        <dbReference type="EC" id="2.3.1.122"/>
    </reaction>
</comment>